<reference evidence="7 8" key="1">
    <citation type="submission" date="2020-05" db="EMBL/GenBank/DDBJ databases">
        <title>Identification and distribution of gene clusters putatively required for synthesis of sphingolipid metabolism inhibitors in phylogenetically diverse species of the filamentous fungus Fusarium.</title>
        <authorList>
            <person name="Kim H.-S."/>
            <person name="Busman M."/>
            <person name="Brown D.W."/>
            <person name="Divon H."/>
            <person name="Uhlig S."/>
            <person name="Proctor R.H."/>
        </authorList>
    </citation>
    <scope>NUCLEOTIDE SEQUENCE [LARGE SCALE GENOMIC DNA]</scope>
    <source>
        <strain evidence="7 8">NRRL 20693</strain>
    </source>
</reference>
<evidence type="ECO:0000256" key="6">
    <source>
        <dbReference type="ARBA" id="ARBA00023242"/>
    </source>
</evidence>
<dbReference type="PANTHER" id="PTHR36206">
    <property type="entry name" value="ASPERCRYPTIN BIOSYNTHESIS CLUSTER-SPECIFIC TRANSCRIPTION REGULATOR ATNN-RELATED"/>
    <property type="match status" value="1"/>
</dbReference>
<dbReference type="GO" id="GO:0003677">
    <property type="term" value="F:DNA binding"/>
    <property type="evidence" value="ECO:0007669"/>
    <property type="project" value="UniProtKB-KW"/>
</dbReference>
<evidence type="ECO:0000256" key="3">
    <source>
        <dbReference type="ARBA" id="ARBA00023015"/>
    </source>
</evidence>
<keyword evidence="1" id="KW-0479">Metal-binding</keyword>
<keyword evidence="3" id="KW-0805">Transcription regulation</keyword>
<sequence>MRNQPAEPGLFLEQDQIHKYLEQWRSAFDRFESKTPAELRQTPQASRIWIFQQFEVCTILSNIPFVTDETDYDEYIPNFKRMVQGAKELAGMKGKSTPSEFHFEMGYAPFLFFVAIKCRDLETRIEALRLMGVLCATQESLWNSHTLQVVAQRTVDLEHDITGQTVSEFSARYNSLPPDGMRVRHFVLGPAESGEDSVGREMTFYMPAKDGGIYIKRERLPMKRVIKALEGAPGVFEVDLAMEKLSLYKIEDSNL</sequence>
<keyword evidence="2" id="KW-0862">Zinc</keyword>
<organism evidence="7 8">
    <name type="scientific">Fusarium heterosporum</name>
    <dbReference type="NCBI Taxonomy" id="42747"/>
    <lineage>
        <taxon>Eukaryota</taxon>
        <taxon>Fungi</taxon>
        <taxon>Dikarya</taxon>
        <taxon>Ascomycota</taxon>
        <taxon>Pezizomycotina</taxon>
        <taxon>Sordariomycetes</taxon>
        <taxon>Hypocreomycetidae</taxon>
        <taxon>Hypocreales</taxon>
        <taxon>Nectriaceae</taxon>
        <taxon>Fusarium</taxon>
        <taxon>Fusarium heterosporum species complex</taxon>
    </lineage>
</organism>
<name>A0A8H5WVP1_FUSHE</name>
<keyword evidence="6" id="KW-0539">Nucleus</keyword>
<evidence type="ECO:0000256" key="2">
    <source>
        <dbReference type="ARBA" id="ARBA00022833"/>
    </source>
</evidence>
<protein>
    <submittedName>
        <fullName evidence="7">Transcriptional regulatory</fullName>
    </submittedName>
</protein>
<dbReference type="OrthoDB" id="2593732at2759"/>
<evidence type="ECO:0000256" key="5">
    <source>
        <dbReference type="ARBA" id="ARBA00023163"/>
    </source>
</evidence>
<dbReference type="AlphaFoldDB" id="A0A8H5WVP1"/>
<dbReference type="PANTHER" id="PTHR36206:SF12">
    <property type="entry name" value="ASPERCRYPTIN BIOSYNTHESIS CLUSTER-SPECIFIC TRANSCRIPTION REGULATOR ATNN-RELATED"/>
    <property type="match status" value="1"/>
</dbReference>
<evidence type="ECO:0000313" key="7">
    <source>
        <dbReference type="EMBL" id="KAF5677327.1"/>
    </source>
</evidence>
<proteinExistence type="predicted"/>
<evidence type="ECO:0000256" key="1">
    <source>
        <dbReference type="ARBA" id="ARBA00022723"/>
    </source>
</evidence>
<dbReference type="Proteomes" id="UP000567885">
    <property type="component" value="Unassembled WGS sequence"/>
</dbReference>
<keyword evidence="8" id="KW-1185">Reference proteome</keyword>
<gene>
    <name evidence="7" type="ORF">FHETE_1839</name>
</gene>
<comment type="caution">
    <text evidence="7">The sequence shown here is derived from an EMBL/GenBank/DDBJ whole genome shotgun (WGS) entry which is preliminary data.</text>
</comment>
<keyword evidence="5" id="KW-0804">Transcription</keyword>
<evidence type="ECO:0000256" key="4">
    <source>
        <dbReference type="ARBA" id="ARBA00023125"/>
    </source>
</evidence>
<dbReference type="InterPro" id="IPR052360">
    <property type="entry name" value="Transcr_Regulatory_Proteins"/>
</dbReference>
<keyword evidence="4" id="KW-0238">DNA-binding</keyword>
<dbReference type="EMBL" id="JAAGWQ010000026">
    <property type="protein sequence ID" value="KAF5677327.1"/>
    <property type="molecule type" value="Genomic_DNA"/>
</dbReference>
<evidence type="ECO:0000313" key="8">
    <source>
        <dbReference type="Proteomes" id="UP000567885"/>
    </source>
</evidence>
<dbReference type="GO" id="GO:0046872">
    <property type="term" value="F:metal ion binding"/>
    <property type="evidence" value="ECO:0007669"/>
    <property type="project" value="UniProtKB-KW"/>
</dbReference>
<accession>A0A8H5WVP1</accession>